<dbReference type="SUPFAM" id="SSF102405">
    <property type="entry name" value="MCP/YpsA-like"/>
    <property type="match status" value="1"/>
</dbReference>
<dbReference type="EC" id="3.2.2.4" evidence="2"/>
<evidence type="ECO:0000313" key="6">
    <source>
        <dbReference type="EMBL" id="TDK68681.1"/>
    </source>
</evidence>
<dbReference type="GO" id="GO:0008714">
    <property type="term" value="F:AMP nucleosidase activity"/>
    <property type="evidence" value="ECO:0007669"/>
    <property type="project" value="UniProtKB-EC"/>
</dbReference>
<dbReference type="Pfam" id="PF03641">
    <property type="entry name" value="Lysine_decarbox"/>
    <property type="match status" value="1"/>
</dbReference>
<comment type="catalytic activity">
    <reaction evidence="1">
        <text>AMP + H2O = D-ribose 5-phosphate + adenine</text>
        <dbReference type="Rhea" id="RHEA:20129"/>
        <dbReference type="ChEBI" id="CHEBI:15377"/>
        <dbReference type="ChEBI" id="CHEBI:16708"/>
        <dbReference type="ChEBI" id="CHEBI:78346"/>
        <dbReference type="ChEBI" id="CHEBI:456215"/>
        <dbReference type="EC" id="3.2.2.4"/>
    </reaction>
</comment>
<feature type="domain" description="Pyrimidine/purine nucleotide 5'-monophosphate nucleosidase N-terminal" evidence="5">
    <location>
        <begin position="8"/>
        <end position="115"/>
    </location>
</feature>
<gene>
    <name evidence="6" type="ORF">E2I14_03865</name>
</gene>
<dbReference type="Proteomes" id="UP000294829">
    <property type="component" value="Unassembled WGS sequence"/>
</dbReference>
<dbReference type="NCBIfam" id="NF038390">
    <property type="entry name" value="Nsidase_PpnN"/>
    <property type="match status" value="1"/>
</dbReference>
<comment type="caution">
    <text evidence="6">The sequence shown here is derived from an EMBL/GenBank/DDBJ whole genome shotgun (WGS) entry which is preliminary data.</text>
</comment>
<dbReference type="InterPro" id="IPR037153">
    <property type="entry name" value="PpnN-like_sf"/>
</dbReference>
<dbReference type="EMBL" id="SMYL01000001">
    <property type="protein sequence ID" value="TDK68681.1"/>
    <property type="molecule type" value="Genomic_DNA"/>
</dbReference>
<dbReference type="Pfam" id="PF11892">
    <property type="entry name" value="PpnN_C"/>
    <property type="match status" value="1"/>
</dbReference>
<evidence type="ECO:0000256" key="3">
    <source>
        <dbReference type="ARBA" id="ARBA00031983"/>
    </source>
</evidence>
<dbReference type="InterPro" id="IPR031100">
    <property type="entry name" value="LOG_fam"/>
</dbReference>
<dbReference type="Gene3D" id="3.40.50.450">
    <property type="match status" value="1"/>
</dbReference>
<dbReference type="InterPro" id="IPR052341">
    <property type="entry name" value="LOG_family_nucleotidases"/>
</dbReference>
<dbReference type="AlphaFoldDB" id="A0A4R5W698"/>
<dbReference type="InterPro" id="IPR049788">
    <property type="entry name" value="PpnN"/>
</dbReference>
<evidence type="ECO:0000259" key="5">
    <source>
        <dbReference type="Pfam" id="PF14793"/>
    </source>
</evidence>
<reference evidence="6 7" key="1">
    <citation type="submission" date="2019-03" db="EMBL/GenBank/DDBJ databases">
        <title>Sapientia aquatica gen. nov., sp. nov., isolated from a crater lake.</title>
        <authorList>
            <person name="Felfoldi T."/>
            <person name="Szabo A."/>
            <person name="Toth E."/>
            <person name="Schumann P."/>
            <person name="Keki Z."/>
            <person name="Marialigeti K."/>
            <person name="Mathe I."/>
        </authorList>
    </citation>
    <scope>NUCLEOTIDE SEQUENCE [LARGE SCALE GENOMIC DNA]</scope>
    <source>
        <strain evidence="6 7">SA-152</strain>
    </source>
</reference>
<name>A0A4R5W698_9BURK</name>
<dbReference type="Gene3D" id="3.30.1850.10">
    <property type="entry name" value="MoCo carrier protein-like"/>
    <property type="match status" value="1"/>
</dbReference>
<dbReference type="InterPro" id="IPR027820">
    <property type="entry name" value="PpnN_N"/>
</dbReference>
<organism evidence="6 7">
    <name type="scientific">Sapientia aquatica</name>
    <dbReference type="NCBI Taxonomy" id="1549640"/>
    <lineage>
        <taxon>Bacteria</taxon>
        <taxon>Pseudomonadati</taxon>
        <taxon>Pseudomonadota</taxon>
        <taxon>Betaproteobacteria</taxon>
        <taxon>Burkholderiales</taxon>
        <taxon>Oxalobacteraceae</taxon>
        <taxon>Sapientia</taxon>
    </lineage>
</organism>
<sequence length="456" mass="49901">MDYPVMDTQISPEGRLDVLSKAEINKLLDTSHGGLYTIFRHCALAVLNSGNALDDGKELLARYPSFAISIIHRERGIKLDIKNAPASAFVDGVMIKGIQEHVFAVLRDIIFLNSEIEGNPQFDVTTSQGITDAVFHILRNANLLQPSINPNLVVCWGGHSISGNEYDYTKHVGYQLGLRGLNIGTGCGPGAMKGPMKGATIGHAKQRSSTGLYLGITEPGIIAAEAPNAIVNELVILPDIEKRLEAFVRLGHAIIVFPGGAGTAEEILYVLGILLHPDNADIPFPLIFTGPSSAADYFKQIDQFIGGTLGAKAQARYQIIIDNPELVAQRVNAGITEVRAFRKSTSDAYYFNWSLRIPTEFQQPFIPNHQNMRQLQLHKNQEAYLLAANLRRAFSGIVAGNVKAAGIQAVQQFGYFEITGETDLMVSIDSLLSSFVQQQRMKLPGTQYVPCYHVIK</sequence>
<evidence type="ECO:0000256" key="1">
    <source>
        <dbReference type="ARBA" id="ARBA00000274"/>
    </source>
</evidence>
<proteinExistence type="predicted"/>
<feature type="domain" description="Pyrimidine/purine nucleotide 5'-monophosphate nucleosidase C-terminal" evidence="4">
    <location>
        <begin position="335"/>
        <end position="454"/>
    </location>
</feature>
<evidence type="ECO:0000259" key="4">
    <source>
        <dbReference type="Pfam" id="PF11892"/>
    </source>
</evidence>
<dbReference type="PANTHER" id="PTHR43393:SF1">
    <property type="entry name" value="PYRIMIDINE_PURINE NUCLEOTIDE 5'-MONOPHOSPHATE NUCLEOSIDASE"/>
    <property type="match status" value="1"/>
</dbReference>
<evidence type="ECO:0000313" key="7">
    <source>
        <dbReference type="Proteomes" id="UP000294829"/>
    </source>
</evidence>
<dbReference type="OrthoDB" id="9801098at2"/>
<protein>
    <recommendedName>
        <fullName evidence="3">AMP nucleosidase</fullName>
        <ecNumber evidence="2">3.2.2.4</ecNumber>
    </recommendedName>
    <alternativeName>
        <fullName evidence="3">AMP nucleosidase</fullName>
    </alternativeName>
</protein>
<keyword evidence="7" id="KW-1185">Reference proteome</keyword>
<dbReference type="Pfam" id="PF14793">
    <property type="entry name" value="DUF4478"/>
    <property type="match status" value="1"/>
</dbReference>
<accession>A0A4R5W698</accession>
<dbReference type="InterPro" id="IPR021826">
    <property type="entry name" value="PpnN_C"/>
</dbReference>
<evidence type="ECO:0000256" key="2">
    <source>
        <dbReference type="ARBA" id="ARBA00011985"/>
    </source>
</evidence>
<dbReference type="GO" id="GO:0005829">
    <property type="term" value="C:cytosol"/>
    <property type="evidence" value="ECO:0007669"/>
    <property type="project" value="TreeGrafter"/>
</dbReference>
<dbReference type="RefSeq" id="WP_133325559.1">
    <property type="nucleotide sequence ID" value="NZ_SMYL01000001.1"/>
</dbReference>
<dbReference type="PANTHER" id="PTHR43393">
    <property type="entry name" value="CYTOKININ RIBOSIDE 5'-MONOPHOSPHATE PHOSPHORIBOHYDROLASE"/>
    <property type="match status" value="1"/>
</dbReference>